<feature type="transmembrane region" description="Helical" evidence="5">
    <location>
        <begin position="355"/>
        <end position="374"/>
    </location>
</feature>
<dbReference type="Proteomes" id="UP000597656">
    <property type="component" value="Unassembled WGS sequence"/>
</dbReference>
<keyword evidence="4 5" id="KW-0472">Membrane</keyword>
<dbReference type="Gene3D" id="1.20.1250.20">
    <property type="entry name" value="MFS general substrate transporter like domains"/>
    <property type="match status" value="2"/>
</dbReference>
<evidence type="ECO:0000256" key="2">
    <source>
        <dbReference type="ARBA" id="ARBA00022692"/>
    </source>
</evidence>
<name>A0ABQ2IWF5_9PSEU</name>
<dbReference type="InterPro" id="IPR020846">
    <property type="entry name" value="MFS_dom"/>
</dbReference>
<evidence type="ECO:0000313" key="8">
    <source>
        <dbReference type="Proteomes" id="UP000597656"/>
    </source>
</evidence>
<feature type="transmembrane region" description="Helical" evidence="5">
    <location>
        <begin position="83"/>
        <end position="104"/>
    </location>
</feature>
<feature type="transmembrane region" description="Helical" evidence="5">
    <location>
        <begin position="207"/>
        <end position="227"/>
    </location>
</feature>
<comment type="caution">
    <text evidence="7">The sequence shown here is derived from an EMBL/GenBank/DDBJ whole genome shotgun (WGS) entry which is preliminary data.</text>
</comment>
<evidence type="ECO:0000256" key="4">
    <source>
        <dbReference type="ARBA" id="ARBA00023136"/>
    </source>
</evidence>
<dbReference type="SUPFAM" id="SSF103473">
    <property type="entry name" value="MFS general substrate transporter"/>
    <property type="match status" value="1"/>
</dbReference>
<dbReference type="PRINTS" id="PR01036">
    <property type="entry name" value="TCRTETB"/>
</dbReference>
<feature type="transmembrane region" description="Helical" evidence="5">
    <location>
        <begin position="52"/>
        <end position="71"/>
    </location>
</feature>
<feature type="transmembrane region" description="Helical" evidence="5">
    <location>
        <begin position="141"/>
        <end position="163"/>
    </location>
</feature>
<dbReference type="PROSITE" id="PS50850">
    <property type="entry name" value="MFS"/>
    <property type="match status" value="1"/>
</dbReference>
<evidence type="ECO:0000256" key="1">
    <source>
        <dbReference type="ARBA" id="ARBA00004651"/>
    </source>
</evidence>
<dbReference type="PANTHER" id="PTHR23501:SF5">
    <property type="entry name" value="TRANSPORT PROTEIN"/>
    <property type="match status" value="1"/>
</dbReference>
<protein>
    <submittedName>
        <fullName evidence="7">MFS transporter</fullName>
    </submittedName>
</protein>
<feature type="domain" description="Major facilitator superfamily (MFS) profile" evidence="6">
    <location>
        <begin position="17"/>
        <end position="448"/>
    </location>
</feature>
<feature type="transmembrane region" description="Helical" evidence="5">
    <location>
        <begin position="110"/>
        <end position="129"/>
    </location>
</feature>
<evidence type="ECO:0000256" key="3">
    <source>
        <dbReference type="ARBA" id="ARBA00022989"/>
    </source>
</evidence>
<feature type="transmembrane region" description="Helical" evidence="5">
    <location>
        <begin position="330"/>
        <end position="349"/>
    </location>
</feature>
<accession>A0ABQ2IWF5</accession>
<keyword evidence="8" id="KW-1185">Reference proteome</keyword>
<dbReference type="PANTHER" id="PTHR23501">
    <property type="entry name" value="MAJOR FACILITATOR SUPERFAMILY"/>
    <property type="match status" value="1"/>
</dbReference>
<organism evidence="7 8">
    <name type="scientific">Lentzea pudingi</name>
    <dbReference type="NCBI Taxonomy" id="1789439"/>
    <lineage>
        <taxon>Bacteria</taxon>
        <taxon>Bacillati</taxon>
        <taxon>Actinomycetota</taxon>
        <taxon>Actinomycetes</taxon>
        <taxon>Pseudonocardiales</taxon>
        <taxon>Pseudonocardiaceae</taxon>
        <taxon>Lentzea</taxon>
    </lineage>
</organism>
<dbReference type="EMBL" id="BMNC01000040">
    <property type="protein sequence ID" value="GGN30446.1"/>
    <property type="molecule type" value="Genomic_DNA"/>
</dbReference>
<proteinExistence type="predicted"/>
<feature type="transmembrane region" description="Helical" evidence="5">
    <location>
        <begin position="233"/>
        <end position="249"/>
    </location>
</feature>
<feature type="transmembrane region" description="Helical" evidence="5">
    <location>
        <begin position="301"/>
        <end position="323"/>
    </location>
</feature>
<dbReference type="InterPro" id="IPR011701">
    <property type="entry name" value="MFS"/>
</dbReference>
<evidence type="ECO:0000313" key="7">
    <source>
        <dbReference type="EMBL" id="GGN30446.1"/>
    </source>
</evidence>
<evidence type="ECO:0000256" key="5">
    <source>
        <dbReference type="SAM" id="Phobius"/>
    </source>
</evidence>
<sequence length="451" mass="46462">MAGISEAPPANAGGWLSVFGAGTLAFFAMLDMSVGTLAIPSVADGFDISVSAAQWVVLSGQLALVSLLLPVGNWLSGKDPRPLVLPAIVCFAVCSGLSALVPTFEWFVTIRTLQGAASAVILVSVPVLAARAVRAKARGRAMGIVVTMAPLGAVVGPVLGGALLDTWGWRAAFAISTPVCVVVLTWWRGRSGVRDSGTRRPDIFTTVVDSSLFTLAIGSFLLVLTFADDSLKWLFLMIPGALAVALWLRRPGGRTVQGTLGHARLWMIIAAALAMGSAFTAMRHLVSLHLQTDRAMSPTAVGFTVMWLSLAMAASGMVGGLLSDRFSARWVGTAGAVITTVGVTLVLAADHPWTSAALIWPLVVVGVGMGVYAAPTQALVLKDSPVGRQTTATAALQAGRNLGFTVGPPLATTAWTTSGGGPAGATAGLVIALLLASMVAILFVGRTGRTR</sequence>
<feature type="transmembrane region" description="Helical" evidence="5">
    <location>
        <begin position="169"/>
        <end position="187"/>
    </location>
</feature>
<comment type="subcellular location">
    <subcellularLocation>
        <location evidence="1">Cell membrane</location>
        <topology evidence="1">Multi-pass membrane protein</topology>
    </subcellularLocation>
</comment>
<feature type="transmembrane region" description="Helical" evidence="5">
    <location>
        <begin position="425"/>
        <end position="445"/>
    </location>
</feature>
<evidence type="ECO:0000259" key="6">
    <source>
        <dbReference type="PROSITE" id="PS50850"/>
    </source>
</evidence>
<feature type="transmembrane region" description="Helical" evidence="5">
    <location>
        <begin position="261"/>
        <end position="281"/>
    </location>
</feature>
<keyword evidence="3 5" id="KW-1133">Transmembrane helix</keyword>
<feature type="transmembrane region" description="Helical" evidence="5">
    <location>
        <begin position="12"/>
        <end position="32"/>
    </location>
</feature>
<gene>
    <name evidence="7" type="ORF">GCM10011609_88220</name>
</gene>
<dbReference type="Pfam" id="PF07690">
    <property type="entry name" value="MFS_1"/>
    <property type="match status" value="1"/>
</dbReference>
<keyword evidence="2 5" id="KW-0812">Transmembrane</keyword>
<dbReference type="InterPro" id="IPR036259">
    <property type="entry name" value="MFS_trans_sf"/>
</dbReference>
<reference evidence="8" key="1">
    <citation type="journal article" date="2019" name="Int. J. Syst. Evol. Microbiol.">
        <title>The Global Catalogue of Microorganisms (GCM) 10K type strain sequencing project: providing services to taxonomists for standard genome sequencing and annotation.</title>
        <authorList>
            <consortium name="The Broad Institute Genomics Platform"/>
            <consortium name="The Broad Institute Genome Sequencing Center for Infectious Disease"/>
            <person name="Wu L."/>
            <person name="Ma J."/>
        </authorList>
    </citation>
    <scope>NUCLEOTIDE SEQUENCE [LARGE SCALE GENOMIC DNA]</scope>
    <source>
        <strain evidence="8">CGMCC 4.7319</strain>
    </source>
</reference>